<sequence>MRKKIAAVDKDEEIREIFRAFDRQSKGFITIEDLHHVASTVSPHLPKHRLIAAFQELDGDKDGRISFRDFEFLMKYGVEDDL</sequence>
<dbReference type="GO" id="GO:0005509">
    <property type="term" value="F:calcium ion binding"/>
    <property type="evidence" value="ECO:0007669"/>
    <property type="project" value="InterPro"/>
</dbReference>
<protein>
    <submittedName>
        <fullName evidence="4">EF-hand calcium-binding domain-containing protein 11</fullName>
    </submittedName>
</protein>
<dbReference type="Gene3D" id="1.10.238.10">
    <property type="entry name" value="EF-hand"/>
    <property type="match status" value="1"/>
</dbReference>
<evidence type="ECO:0000256" key="1">
    <source>
        <dbReference type="ARBA" id="ARBA00022737"/>
    </source>
</evidence>
<keyword evidence="5" id="KW-1185">Reference proteome</keyword>
<keyword evidence="2" id="KW-0106">Calcium</keyword>
<feature type="domain" description="EF-hand" evidence="3">
    <location>
        <begin position="45"/>
        <end position="80"/>
    </location>
</feature>
<evidence type="ECO:0000313" key="4">
    <source>
        <dbReference type="EMBL" id="KAJ8044528.1"/>
    </source>
</evidence>
<dbReference type="PROSITE" id="PS50222">
    <property type="entry name" value="EF_HAND_2"/>
    <property type="match status" value="2"/>
</dbReference>
<comment type="caution">
    <text evidence="4">The sequence shown here is derived from an EMBL/GenBank/DDBJ whole genome shotgun (WGS) entry which is preliminary data.</text>
</comment>
<gene>
    <name evidence="4" type="ORF">HOLleu_07305</name>
</gene>
<name>A0A9Q1CGX3_HOLLE</name>
<organism evidence="4 5">
    <name type="scientific">Holothuria leucospilota</name>
    <name type="common">Black long sea cucumber</name>
    <name type="synonym">Mertensiothuria leucospilota</name>
    <dbReference type="NCBI Taxonomy" id="206669"/>
    <lineage>
        <taxon>Eukaryota</taxon>
        <taxon>Metazoa</taxon>
        <taxon>Echinodermata</taxon>
        <taxon>Eleutherozoa</taxon>
        <taxon>Echinozoa</taxon>
        <taxon>Holothuroidea</taxon>
        <taxon>Aspidochirotacea</taxon>
        <taxon>Aspidochirotida</taxon>
        <taxon>Holothuriidae</taxon>
        <taxon>Holothuria</taxon>
    </lineage>
</organism>
<accession>A0A9Q1CGX3</accession>
<dbReference type="SMART" id="SM00054">
    <property type="entry name" value="EFh"/>
    <property type="match status" value="2"/>
</dbReference>
<dbReference type="InterPro" id="IPR002048">
    <property type="entry name" value="EF_hand_dom"/>
</dbReference>
<dbReference type="Pfam" id="PF13499">
    <property type="entry name" value="EF-hand_7"/>
    <property type="match status" value="1"/>
</dbReference>
<evidence type="ECO:0000313" key="5">
    <source>
        <dbReference type="Proteomes" id="UP001152320"/>
    </source>
</evidence>
<evidence type="ECO:0000256" key="2">
    <source>
        <dbReference type="ARBA" id="ARBA00022837"/>
    </source>
</evidence>
<proteinExistence type="predicted"/>
<dbReference type="PROSITE" id="PS00018">
    <property type="entry name" value="EF_HAND_1"/>
    <property type="match status" value="1"/>
</dbReference>
<dbReference type="CDD" id="cd00051">
    <property type="entry name" value="EFh"/>
    <property type="match status" value="1"/>
</dbReference>
<dbReference type="InterPro" id="IPR018247">
    <property type="entry name" value="EF_Hand_1_Ca_BS"/>
</dbReference>
<dbReference type="InterPro" id="IPR050145">
    <property type="entry name" value="Centrin_CML-like"/>
</dbReference>
<dbReference type="OrthoDB" id="26525at2759"/>
<keyword evidence="1" id="KW-0677">Repeat</keyword>
<reference evidence="4" key="1">
    <citation type="submission" date="2021-10" db="EMBL/GenBank/DDBJ databases">
        <title>Tropical sea cucumber genome reveals ecological adaptation and Cuvierian tubules defense mechanism.</title>
        <authorList>
            <person name="Chen T."/>
        </authorList>
    </citation>
    <scope>NUCLEOTIDE SEQUENCE</scope>
    <source>
        <strain evidence="4">Nanhai2018</strain>
        <tissue evidence="4">Muscle</tissue>
    </source>
</reference>
<dbReference type="FunFam" id="1.10.238.10:FF:000003">
    <property type="entry name" value="Calmodulin A"/>
    <property type="match status" value="1"/>
</dbReference>
<feature type="domain" description="EF-hand" evidence="3">
    <location>
        <begin position="9"/>
        <end position="44"/>
    </location>
</feature>
<dbReference type="SUPFAM" id="SSF47473">
    <property type="entry name" value="EF-hand"/>
    <property type="match status" value="1"/>
</dbReference>
<dbReference type="InterPro" id="IPR011992">
    <property type="entry name" value="EF-hand-dom_pair"/>
</dbReference>
<dbReference type="PANTHER" id="PTHR23050">
    <property type="entry name" value="CALCIUM BINDING PROTEIN"/>
    <property type="match status" value="1"/>
</dbReference>
<dbReference type="AlphaFoldDB" id="A0A9Q1CGX3"/>
<dbReference type="Proteomes" id="UP001152320">
    <property type="component" value="Chromosome 3"/>
</dbReference>
<evidence type="ECO:0000259" key="3">
    <source>
        <dbReference type="PROSITE" id="PS50222"/>
    </source>
</evidence>
<dbReference type="EMBL" id="JAIZAY010000003">
    <property type="protein sequence ID" value="KAJ8044528.1"/>
    <property type="molecule type" value="Genomic_DNA"/>
</dbReference>